<dbReference type="InterPro" id="IPR036259">
    <property type="entry name" value="MFS_trans_sf"/>
</dbReference>
<dbReference type="EMBL" id="CAFBND010000083">
    <property type="protein sequence ID" value="CAB4951846.1"/>
    <property type="molecule type" value="Genomic_DNA"/>
</dbReference>
<feature type="transmembrane region" description="Helical" evidence="9">
    <location>
        <begin position="516"/>
        <end position="536"/>
    </location>
</feature>
<evidence type="ECO:0000256" key="5">
    <source>
        <dbReference type="ARBA" id="ARBA00022692"/>
    </source>
</evidence>
<keyword evidence="6 9" id="KW-1133">Transmembrane helix</keyword>
<evidence type="ECO:0000256" key="3">
    <source>
        <dbReference type="ARBA" id="ARBA00022448"/>
    </source>
</evidence>
<evidence type="ECO:0000313" key="12">
    <source>
        <dbReference type="EMBL" id="CAB4951846.1"/>
    </source>
</evidence>
<evidence type="ECO:0000256" key="4">
    <source>
        <dbReference type="ARBA" id="ARBA00022475"/>
    </source>
</evidence>
<dbReference type="Gene3D" id="1.20.1720.10">
    <property type="entry name" value="Multidrug resistance protein D"/>
    <property type="match status" value="1"/>
</dbReference>
<keyword evidence="7 9" id="KW-0472">Membrane</keyword>
<dbReference type="NCBIfam" id="TIGR00711">
    <property type="entry name" value="efflux_EmrB"/>
    <property type="match status" value="1"/>
</dbReference>
<comment type="similarity">
    <text evidence="2">Belongs to the major facilitator superfamily. EmrB family.</text>
</comment>
<dbReference type="PANTHER" id="PTHR42718:SF9">
    <property type="entry name" value="MAJOR FACILITATOR SUPERFAMILY MULTIDRUG TRANSPORTER MFSC"/>
    <property type="match status" value="1"/>
</dbReference>
<keyword evidence="4" id="KW-1003">Cell membrane</keyword>
<feature type="transmembrane region" description="Helical" evidence="9">
    <location>
        <begin position="293"/>
        <end position="317"/>
    </location>
</feature>
<comment type="subcellular location">
    <subcellularLocation>
        <location evidence="1">Cell membrane</location>
        <topology evidence="1">Multi-pass membrane protein</topology>
    </subcellularLocation>
</comment>
<dbReference type="GO" id="GO:0022857">
    <property type="term" value="F:transmembrane transporter activity"/>
    <property type="evidence" value="ECO:0007669"/>
    <property type="project" value="InterPro"/>
</dbReference>
<dbReference type="PROSITE" id="PS50850">
    <property type="entry name" value="MFS"/>
    <property type="match status" value="1"/>
</dbReference>
<dbReference type="AlphaFoldDB" id="A0A6J7BSJ8"/>
<dbReference type="InterPro" id="IPR020846">
    <property type="entry name" value="MFS_dom"/>
</dbReference>
<feature type="transmembrane region" description="Helical" evidence="9">
    <location>
        <begin position="94"/>
        <end position="112"/>
    </location>
</feature>
<dbReference type="CDD" id="cd17321">
    <property type="entry name" value="MFS_MMR_MDR_like"/>
    <property type="match status" value="1"/>
</dbReference>
<feature type="transmembrane region" description="Helical" evidence="9">
    <location>
        <begin position="124"/>
        <end position="145"/>
    </location>
</feature>
<evidence type="ECO:0000256" key="7">
    <source>
        <dbReference type="ARBA" id="ARBA00023136"/>
    </source>
</evidence>
<feature type="transmembrane region" description="Helical" evidence="9">
    <location>
        <begin position="215"/>
        <end position="235"/>
    </location>
</feature>
<evidence type="ECO:0000256" key="6">
    <source>
        <dbReference type="ARBA" id="ARBA00022989"/>
    </source>
</evidence>
<feature type="transmembrane region" description="Helical" evidence="9">
    <location>
        <begin position="31"/>
        <end position="55"/>
    </location>
</feature>
<evidence type="ECO:0000259" key="10">
    <source>
        <dbReference type="PROSITE" id="PS50850"/>
    </source>
</evidence>
<feature type="transmembrane region" description="Helical" evidence="9">
    <location>
        <begin position="396"/>
        <end position="421"/>
    </location>
</feature>
<evidence type="ECO:0000256" key="2">
    <source>
        <dbReference type="ARBA" id="ARBA00008537"/>
    </source>
</evidence>
<protein>
    <submittedName>
        <fullName evidence="11">Unannotated protein</fullName>
    </submittedName>
</protein>
<name>A0A6J7BSJ8_9ZZZZ</name>
<evidence type="ECO:0000256" key="8">
    <source>
        <dbReference type="SAM" id="MobiDB-lite"/>
    </source>
</evidence>
<evidence type="ECO:0000313" key="11">
    <source>
        <dbReference type="EMBL" id="CAB4847801.1"/>
    </source>
</evidence>
<gene>
    <name evidence="11" type="ORF">UFOPK3268_00488</name>
    <name evidence="12" type="ORF">UFOPK3752_01707</name>
</gene>
<accession>A0A6J7BSJ8</accession>
<feature type="transmembrane region" description="Helical" evidence="9">
    <location>
        <begin position="264"/>
        <end position="281"/>
    </location>
</feature>
<organism evidence="11">
    <name type="scientific">freshwater metagenome</name>
    <dbReference type="NCBI Taxonomy" id="449393"/>
    <lineage>
        <taxon>unclassified sequences</taxon>
        <taxon>metagenomes</taxon>
        <taxon>ecological metagenomes</taxon>
    </lineage>
</organism>
<feature type="domain" description="Major facilitator superfamily (MFS) profile" evidence="10">
    <location>
        <begin position="29"/>
        <end position="543"/>
    </location>
</feature>
<evidence type="ECO:0000256" key="1">
    <source>
        <dbReference type="ARBA" id="ARBA00004651"/>
    </source>
</evidence>
<keyword evidence="5 9" id="KW-0812">Transmembrane</keyword>
<dbReference type="GO" id="GO:0005886">
    <property type="term" value="C:plasma membrane"/>
    <property type="evidence" value="ECO:0007669"/>
    <property type="project" value="UniProtKB-SubCell"/>
</dbReference>
<dbReference type="Gene3D" id="1.20.1250.20">
    <property type="entry name" value="MFS general substrate transporter like domains"/>
    <property type="match status" value="1"/>
</dbReference>
<reference evidence="11" key="1">
    <citation type="submission" date="2020-05" db="EMBL/GenBank/DDBJ databases">
        <authorList>
            <person name="Chiriac C."/>
            <person name="Salcher M."/>
            <person name="Ghai R."/>
            <person name="Kavagutti S V."/>
        </authorList>
    </citation>
    <scope>NUCLEOTIDE SEQUENCE</scope>
</reference>
<dbReference type="PRINTS" id="PR01036">
    <property type="entry name" value="TCRTETB"/>
</dbReference>
<keyword evidence="3" id="KW-0813">Transport</keyword>
<sequence length="560" mass="57765">MTENPPTENPAGRSVTNAGASTRRQRWTPMLFIGLGTALIIMDATIVNVSLPSIIRELKINSIDAEWVNAIYALVFAALLIIAGRVGDRVGRRLLFTLGAVVFGVASIVAAKTGDGQALIAARALQGVGGAMMSPTSLSLVNSIYTGRSRNIAFAIYGSIIGGMAAIGPLLGGWLTEHHSWRWAFYINVPIVIVIIVGSLLIVPESKDDHVDPGFDVGGAVLSALGIGLLVFALIEGRNYGWVTTVADVNLAGIDWAPGSLSPVLWALVLSVAALMALYGVERRRTRAGSSVLLDLSLFGIPTFTLGSMAGLIVSLGEFGILFSLPLFLQSVLGYNAFGAGAMLASLAVGAFLAGPTAASLAQRRSPRFVARLGMVLEIIGIVGMGLSLSTSVNGWLIAGWLVIYGVGVGYASSQLTSLILADVPRRKGGQASGTQSTARQIGSALGTAILGTVLFISLSHQTDQNLAGVPGLSDEQRQMISSAVEHSAGTVIPSLGSQPGGEAAASAAGDAFATAIRLTSLVAAGFVGLGLLATLRLPPAGRLETETEPDSSRDDAAIA</sequence>
<feature type="transmembrane region" description="Helical" evidence="9">
    <location>
        <begin position="183"/>
        <end position="203"/>
    </location>
</feature>
<proteinExistence type="inferred from homology"/>
<dbReference type="InterPro" id="IPR004638">
    <property type="entry name" value="EmrB-like"/>
</dbReference>
<dbReference type="EMBL" id="CAFBIZ010000043">
    <property type="protein sequence ID" value="CAB4847801.1"/>
    <property type="molecule type" value="Genomic_DNA"/>
</dbReference>
<feature type="transmembrane region" description="Helical" evidence="9">
    <location>
        <begin position="152"/>
        <end position="171"/>
    </location>
</feature>
<dbReference type="PANTHER" id="PTHR42718">
    <property type="entry name" value="MAJOR FACILITATOR SUPERFAMILY MULTIDRUG TRANSPORTER MFSC"/>
    <property type="match status" value="1"/>
</dbReference>
<feature type="transmembrane region" description="Helical" evidence="9">
    <location>
        <begin position="369"/>
        <end position="390"/>
    </location>
</feature>
<feature type="transmembrane region" description="Helical" evidence="9">
    <location>
        <begin position="67"/>
        <end position="87"/>
    </location>
</feature>
<dbReference type="Pfam" id="PF07690">
    <property type="entry name" value="MFS_1"/>
    <property type="match status" value="1"/>
</dbReference>
<feature type="transmembrane region" description="Helical" evidence="9">
    <location>
        <begin position="442"/>
        <end position="461"/>
    </location>
</feature>
<feature type="region of interest" description="Disordered" evidence="8">
    <location>
        <begin position="1"/>
        <end position="22"/>
    </location>
</feature>
<feature type="transmembrane region" description="Helical" evidence="9">
    <location>
        <begin position="337"/>
        <end position="362"/>
    </location>
</feature>
<evidence type="ECO:0000256" key="9">
    <source>
        <dbReference type="SAM" id="Phobius"/>
    </source>
</evidence>
<dbReference type="SUPFAM" id="SSF103473">
    <property type="entry name" value="MFS general substrate transporter"/>
    <property type="match status" value="1"/>
</dbReference>
<dbReference type="InterPro" id="IPR011701">
    <property type="entry name" value="MFS"/>
</dbReference>